<feature type="transmembrane region" description="Helical" evidence="1">
    <location>
        <begin position="118"/>
        <end position="136"/>
    </location>
</feature>
<keyword evidence="1" id="KW-0812">Transmembrane</keyword>
<evidence type="ECO:0000313" key="3">
    <source>
        <dbReference type="Proteomes" id="UP000683925"/>
    </source>
</evidence>
<dbReference type="EMBL" id="CAJJDP010000140">
    <property type="protein sequence ID" value="CAD8206933.1"/>
    <property type="molecule type" value="Genomic_DNA"/>
</dbReference>
<comment type="caution">
    <text evidence="2">The sequence shown here is derived from an EMBL/GenBank/DDBJ whole genome shotgun (WGS) entry which is preliminary data.</text>
</comment>
<feature type="transmembrane region" description="Helical" evidence="1">
    <location>
        <begin position="64"/>
        <end position="82"/>
    </location>
</feature>
<feature type="transmembrane region" description="Helical" evidence="1">
    <location>
        <begin position="175"/>
        <end position="191"/>
    </location>
</feature>
<name>A0A8S1XZ61_PAROT</name>
<dbReference type="OMA" id="IASLYYK"/>
<feature type="transmembrane region" description="Helical" evidence="1">
    <location>
        <begin position="94"/>
        <end position="113"/>
    </location>
</feature>
<accession>A0A8S1XZ61</accession>
<keyword evidence="1" id="KW-1133">Transmembrane helix</keyword>
<organism evidence="2 3">
    <name type="scientific">Paramecium octaurelia</name>
    <dbReference type="NCBI Taxonomy" id="43137"/>
    <lineage>
        <taxon>Eukaryota</taxon>
        <taxon>Sar</taxon>
        <taxon>Alveolata</taxon>
        <taxon>Ciliophora</taxon>
        <taxon>Intramacronucleata</taxon>
        <taxon>Oligohymenophorea</taxon>
        <taxon>Peniculida</taxon>
        <taxon>Parameciidae</taxon>
        <taxon>Paramecium</taxon>
    </lineage>
</organism>
<evidence type="ECO:0008006" key="4">
    <source>
        <dbReference type="Google" id="ProtNLM"/>
    </source>
</evidence>
<dbReference type="Proteomes" id="UP000683925">
    <property type="component" value="Unassembled WGS sequence"/>
</dbReference>
<protein>
    <recommendedName>
        <fullName evidence="4">Transmembrane protein</fullName>
    </recommendedName>
</protein>
<feature type="transmembrane region" description="Helical" evidence="1">
    <location>
        <begin position="142"/>
        <end position="163"/>
    </location>
</feature>
<dbReference type="AlphaFoldDB" id="A0A8S1XZ61"/>
<dbReference type="OrthoDB" id="300995at2759"/>
<reference evidence="2" key="1">
    <citation type="submission" date="2021-01" db="EMBL/GenBank/DDBJ databases">
        <authorList>
            <consortium name="Genoscope - CEA"/>
            <person name="William W."/>
        </authorList>
    </citation>
    <scope>NUCLEOTIDE SEQUENCE</scope>
</reference>
<gene>
    <name evidence="2" type="ORF">POCTA_138.1.T1390114</name>
</gene>
<keyword evidence="3" id="KW-1185">Reference proteome</keyword>
<feature type="transmembrane region" description="Helical" evidence="1">
    <location>
        <begin position="197"/>
        <end position="216"/>
    </location>
</feature>
<proteinExistence type="predicted"/>
<sequence>MFSSQTPNAFIPNAQSRYVISPRLGQSMQVNQNLQYNHQLPEQENINSNSSEHLHLHLHHLTKLYFMMLLCYFIALFNLIDFESMNAFFNQNGYFLYLFLGALLFISVLSLVIDNSILYILFVILFYFLFACIKAVNNMNVALMIIFTYGGQVLAQFLSVLSANNEKDLQLHQQSLYILTSGLIVFQLFITCFDIDFFEMIIILITGFVFGFFLVISTMSNESRFNGNALPESISIYTKILVQILRKAQQIASLYYKDPVEVEIKLIERNKKIDENDYKMMNQSDAKNYQHLLINALNGLDGLIGLSDGTFIYKKGMIQYSNGKFEECTNVAIMKLQ</sequence>
<evidence type="ECO:0000313" key="2">
    <source>
        <dbReference type="EMBL" id="CAD8206933.1"/>
    </source>
</evidence>
<keyword evidence="1" id="KW-0472">Membrane</keyword>
<evidence type="ECO:0000256" key="1">
    <source>
        <dbReference type="SAM" id="Phobius"/>
    </source>
</evidence>